<protein>
    <submittedName>
        <fullName evidence="2">Uncharacterized protein</fullName>
    </submittedName>
</protein>
<accession>A0ABQ3T6C1</accession>
<dbReference type="RefSeq" id="WP_202198271.1">
    <property type="nucleotide sequence ID" value="NZ_BAAATO010000011.1"/>
</dbReference>
<dbReference type="Proteomes" id="UP000608522">
    <property type="component" value="Unassembled WGS sequence"/>
</dbReference>
<evidence type="ECO:0000256" key="1">
    <source>
        <dbReference type="SAM" id="MobiDB-lite"/>
    </source>
</evidence>
<comment type="caution">
    <text evidence="2">The sequence shown here is derived from an EMBL/GenBank/DDBJ whole genome shotgun (WGS) entry which is preliminary data.</text>
</comment>
<feature type="region of interest" description="Disordered" evidence="1">
    <location>
        <begin position="1"/>
        <end position="31"/>
    </location>
</feature>
<proteinExistence type="predicted"/>
<sequence>MNVSEGNDGEVPEPRSEAQTAPAAHQVDFPPVQNGVDYLDSVADQLRSGQPSPRNLKYAVLHLQAAAEVLLKARLVQEHWSLVFKDPGTAKRDRFEAGDFDSCTTTGAIGRLRDIAGVAVGDKPAKSLAILAKWRNRLQHYGLTAPAPAVEVTAAQVLDFLVAFVHDELLPALPGPEAAEAAADLESVGTKVRSITSYMAARLKRLADELKDAADRTVMCPVCDQWALILGNPAIVMDCRFCHTTWPNAVLALEEYYEVNLLDANVQDCPECTQHTLVVESVGTVAAPGASSSVCFCCGTNFEVAAQCTDCYNVFIPDPVEDHGLCGNC</sequence>
<evidence type="ECO:0000313" key="3">
    <source>
        <dbReference type="Proteomes" id="UP000608522"/>
    </source>
</evidence>
<evidence type="ECO:0000313" key="2">
    <source>
        <dbReference type="EMBL" id="GHI75909.1"/>
    </source>
</evidence>
<name>A0ABQ3T6C1_9ACTN</name>
<organism evidence="2 3">
    <name type="scientific">Streptomyces spororaveus</name>
    <dbReference type="NCBI Taxonomy" id="284039"/>
    <lineage>
        <taxon>Bacteria</taxon>
        <taxon>Bacillati</taxon>
        <taxon>Actinomycetota</taxon>
        <taxon>Actinomycetes</taxon>
        <taxon>Kitasatosporales</taxon>
        <taxon>Streptomycetaceae</taxon>
        <taxon>Streptomyces</taxon>
    </lineage>
</organism>
<keyword evidence="3" id="KW-1185">Reference proteome</keyword>
<gene>
    <name evidence="2" type="ORF">Sspor_14700</name>
</gene>
<reference evidence="3" key="1">
    <citation type="submission" date="2023-07" db="EMBL/GenBank/DDBJ databases">
        <title>Whole genome shotgun sequence of Streptomyces spororaveus NBRC 15456.</title>
        <authorList>
            <person name="Komaki H."/>
            <person name="Tamura T."/>
        </authorList>
    </citation>
    <scope>NUCLEOTIDE SEQUENCE [LARGE SCALE GENOMIC DNA]</scope>
    <source>
        <strain evidence="3">NBRC 15456</strain>
    </source>
</reference>
<dbReference type="EMBL" id="BNED01000005">
    <property type="protein sequence ID" value="GHI75909.1"/>
    <property type="molecule type" value="Genomic_DNA"/>
</dbReference>